<dbReference type="OrthoDB" id="1701909at2"/>
<proteinExistence type="predicted"/>
<evidence type="ECO:0000313" key="1">
    <source>
        <dbReference type="EMBL" id="KWZ77898.1"/>
    </source>
</evidence>
<dbReference type="Proteomes" id="UP000070383">
    <property type="component" value="Unassembled WGS sequence"/>
</dbReference>
<dbReference type="Pfam" id="PF09711">
    <property type="entry name" value="Cas_Csn2"/>
    <property type="match status" value="1"/>
</dbReference>
<keyword evidence="2" id="KW-1185">Reference proteome</keyword>
<dbReference type="NCBIfam" id="TIGR01866">
    <property type="entry name" value="cas_Csn2"/>
    <property type="match status" value="1"/>
</dbReference>
<dbReference type="EMBL" id="LRPM01000041">
    <property type="protein sequence ID" value="KWZ77898.1"/>
    <property type="molecule type" value="Genomic_DNA"/>
</dbReference>
<dbReference type="InterPro" id="IPR010146">
    <property type="entry name" value="CRISPR-assoc_prot_Csn2-typ"/>
</dbReference>
<reference evidence="2" key="1">
    <citation type="submission" date="2016-01" db="EMBL/GenBank/DDBJ databases">
        <authorList>
            <person name="Mitreva M."/>
            <person name="Pepin K.H."/>
            <person name="Mihindukulasuriya K.A."/>
            <person name="Fulton R."/>
            <person name="Fronick C."/>
            <person name="O'Laughlin M."/>
            <person name="Miner T."/>
            <person name="Herter B."/>
            <person name="Rosa B.A."/>
            <person name="Cordes M."/>
            <person name="Tomlinson C."/>
            <person name="Wollam A."/>
            <person name="Palsikar V.B."/>
            <person name="Mardis E.R."/>
            <person name="Wilson R.K."/>
        </authorList>
    </citation>
    <scope>NUCLEOTIDE SEQUENCE [LARGE SCALE GENOMIC DNA]</scope>
    <source>
        <strain evidence="2">MJR8151</strain>
    </source>
</reference>
<evidence type="ECO:0000313" key="2">
    <source>
        <dbReference type="Proteomes" id="UP000070383"/>
    </source>
</evidence>
<dbReference type="InterPro" id="IPR038600">
    <property type="entry name" value="Csn2_sf"/>
</dbReference>
<dbReference type="Gene3D" id="3.40.50.11940">
    <property type="match status" value="2"/>
</dbReference>
<protein>
    <submittedName>
        <fullName evidence="1">CRISPR-associated protein, Csn2 family</fullName>
    </submittedName>
</protein>
<dbReference type="STRING" id="33036.HMPREF3200_01107"/>
<gene>
    <name evidence="1" type="ORF">HMPREF3200_01107</name>
</gene>
<dbReference type="PATRIC" id="fig|33036.3.peg.1095"/>
<dbReference type="RefSeq" id="WP_060929450.1">
    <property type="nucleotide sequence ID" value="NZ_CAMXZL010000003.1"/>
</dbReference>
<sequence>MILTSEYLEKSFEIKEQRLNTIVLENKIYYRKIIQAVRDTINLDLKEFVLYEDEEEVKLNKVAELITNVFNINPNDNKILAKLYEKLGQEITYEDIYCYNRNFKSALSKLLEELSMLSEYDFKYEDVDYKYIFKAVGLEIDTKFTGLMANIIEYLDISHKLLNKKIFFIVGIDDYFEERELYDLNEYLCYNDIIVVCLQNRLDRDLLPNENLRIIDEDLGEI</sequence>
<comment type="caution">
    <text evidence="1">The sequence shown here is derived from an EMBL/GenBank/DDBJ whole genome shotgun (WGS) entry which is preliminary data.</text>
</comment>
<name>A0A133KEA6_9FIRM</name>
<organism evidence="1 2">
    <name type="scientific">Anaerococcus tetradius</name>
    <dbReference type="NCBI Taxonomy" id="33036"/>
    <lineage>
        <taxon>Bacteria</taxon>
        <taxon>Bacillati</taxon>
        <taxon>Bacillota</taxon>
        <taxon>Tissierellia</taxon>
        <taxon>Tissierellales</taxon>
        <taxon>Peptoniphilaceae</taxon>
        <taxon>Anaerococcus</taxon>
    </lineage>
</organism>
<accession>A0A133KEA6</accession>
<dbReference type="CDD" id="cd09644">
    <property type="entry name" value="Csn2"/>
    <property type="match status" value="1"/>
</dbReference>
<dbReference type="AlphaFoldDB" id="A0A133KEA6"/>